<keyword evidence="7" id="KW-1185">Reference proteome</keyword>
<evidence type="ECO:0000256" key="1">
    <source>
        <dbReference type="ARBA" id="ARBA00010333"/>
    </source>
</evidence>
<dbReference type="Pfam" id="PF00497">
    <property type="entry name" value="SBP_bac_3"/>
    <property type="match status" value="1"/>
</dbReference>
<dbReference type="STRING" id="1189325.SAMN04488119_103145"/>
<feature type="domain" description="Solute-binding protein family 3/N-terminal" evidence="5">
    <location>
        <begin position="49"/>
        <end position="279"/>
    </location>
</feature>
<dbReference type="GO" id="GO:0006865">
    <property type="term" value="P:amino acid transport"/>
    <property type="evidence" value="ECO:0007669"/>
    <property type="project" value="TreeGrafter"/>
</dbReference>
<feature type="chain" id="PRO_5009929164" evidence="4">
    <location>
        <begin position="26"/>
        <end position="296"/>
    </location>
</feature>
<sequence>MRSMVILGIAACLLALAPVGSGARAQEAAQGAAAAPAEDALARIARTGRIRLGYRADAPPFSYVDDRGAPAGLAVALCARVAQTLSDPEGAAPEPVWLPVTAQSRFAALTEGRIDLLCGPATQTLSRRQTLDFSIPYFIDGAAVAFRRGGAERLAQLSDEPVGVLAGTTTEAVAARRLREAGARSALRRFATHEEGLRALARGEIEAYFADRAILHYQLGRLRPATPLVISDEALSFEPYALTMKRGETRLRLAVDAALSRIYRTGAIYDLIAETMGRVSLGPLAEALYEVVALPE</sequence>
<keyword evidence="2" id="KW-0813">Transport</keyword>
<reference evidence="6 7" key="1">
    <citation type="submission" date="2016-12" db="EMBL/GenBank/DDBJ databases">
        <authorList>
            <person name="Song W.-J."/>
            <person name="Kurnit D.M."/>
        </authorList>
    </citation>
    <scope>NUCLEOTIDE SEQUENCE [LARGE SCALE GENOMIC DNA]</scope>
    <source>
        <strain evidence="6 7">CGMCC 1.10808</strain>
    </source>
</reference>
<dbReference type="GO" id="GO:0030288">
    <property type="term" value="C:outer membrane-bounded periplasmic space"/>
    <property type="evidence" value="ECO:0007669"/>
    <property type="project" value="TreeGrafter"/>
</dbReference>
<dbReference type="GO" id="GO:0005576">
    <property type="term" value="C:extracellular region"/>
    <property type="evidence" value="ECO:0007669"/>
    <property type="project" value="TreeGrafter"/>
</dbReference>
<dbReference type="PANTHER" id="PTHR30085">
    <property type="entry name" value="AMINO ACID ABC TRANSPORTER PERMEASE"/>
    <property type="match status" value="1"/>
</dbReference>
<dbReference type="CDD" id="cd13688">
    <property type="entry name" value="PBP2_GltI_DEBP"/>
    <property type="match status" value="1"/>
</dbReference>
<evidence type="ECO:0000313" key="6">
    <source>
        <dbReference type="EMBL" id="SHN57450.1"/>
    </source>
</evidence>
<comment type="similarity">
    <text evidence="1">Belongs to the bacterial solute-binding protein 3 family.</text>
</comment>
<feature type="signal peptide" evidence="4">
    <location>
        <begin position="1"/>
        <end position="25"/>
    </location>
</feature>
<dbReference type="AlphaFoldDB" id="A0A1M7SG90"/>
<dbReference type="Proteomes" id="UP000184066">
    <property type="component" value="Unassembled WGS sequence"/>
</dbReference>
<dbReference type="InterPro" id="IPR001638">
    <property type="entry name" value="Solute-binding_3/MltF_N"/>
</dbReference>
<dbReference type="RefSeq" id="WP_177174484.1">
    <property type="nucleotide sequence ID" value="NZ_FOHL01000003.1"/>
</dbReference>
<evidence type="ECO:0000313" key="7">
    <source>
        <dbReference type="Proteomes" id="UP000184066"/>
    </source>
</evidence>
<evidence type="ECO:0000259" key="5">
    <source>
        <dbReference type="SMART" id="SM00062"/>
    </source>
</evidence>
<evidence type="ECO:0000256" key="3">
    <source>
        <dbReference type="ARBA" id="ARBA00022729"/>
    </source>
</evidence>
<dbReference type="PANTHER" id="PTHR30085:SF6">
    <property type="entry name" value="ABC TRANSPORTER GLUTAMINE-BINDING PROTEIN GLNH"/>
    <property type="match status" value="1"/>
</dbReference>
<evidence type="ECO:0000256" key="2">
    <source>
        <dbReference type="ARBA" id="ARBA00022448"/>
    </source>
</evidence>
<dbReference type="SUPFAM" id="SSF53850">
    <property type="entry name" value="Periplasmic binding protein-like II"/>
    <property type="match status" value="1"/>
</dbReference>
<organism evidence="6 7">
    <name type="scientific">Oceanicella actignis</name>
    <dbReference type="NCBI Taxonomy" id="1189325"/>
    <lineage>
        <taxon>Bacteria</taxon>
        <taxon>Pseudomonadati</taxon>
        <taxon>Pseudomonadota</taxon>
        <taxon>Alphaproteobacteria</taxon>
        <taxon>Rhodobacterales</taxon>
        <taxon>Paracoccaceae</taxon>
        <taxon>Oceanicella</taxon>
    </lineage>
</organism>
<keyword evidence="3 4" id="KW-0732">Signal</keyword>
<gene>
    <name evidence="6" type="ORF">SAMN05216200_102364</name>
</gene>
<evidence type="ECO:0000256" key="4">
    <source>
        <dbReference type="SAM" id="SignalP"/>
    </source>
</evidence>
<accession>A0A1M7SG90</accession>
<dbReference type="InterPro" id="IPR051455">
    <property type="entry name" value="Bact_solute-bind_prot3"/>
</dbReference>
<dbReference type="SMART" id="SM00062">
    <property type="entry name" value="PBPb"/>
    <property type="match status" value="1"/>
</dbReference>
<dbReference type="Gene3D" id="3.40.190.10">
    <property type="entry name" value="Periplasmic binding protein-like II"/>
    <property type="match status" value="2"/>
</dbReference>
<name>A0A1M7SG90_9RHOB</name>
<dbReference type="EMBL" id="FRDL01000002">
    <property type="protein sequence ID" value="SHN57450.1"/>
    <property type="molecule type" value="Genomic_DNA"/>
</dbReference>
<proteinExistence type="inferred from homology"/>
<protein>
    <submittedName>
        <fullName evidence="6">Polar amino acid transport system substrate-binding protein/glutamate/aspartate transport system substrate-binding protein</fullName>
    </submittedName>
</protein>